<comment type="caution">
    <text evidence="1">The sequence shown here is derived from an EMBL/GenBank/DDBJ whole genome shotgun (WGS) entry which is preliminary data.</text>
</comment>
<dbReference type="Proteomes" id="UP000315295">
    <property type="component" value="Unassembled WGS sequence"/>
</dbReference>
<evidence type="ECO:0000313" key="1">
    <source>
        <dbReference type="EMBL" id="TQD70713.1"/>
    </source>
</evidence>
<gene>
    <name evidence="1" type="ORF">C1H46_043757</name>
</gene>
<organism evidence="1 2">
    <name type="scientific">Malus baccata</name>
    <name type="common">Siberian crab apple</name>
    <name type="synonym">Pyrus baccata</name>
    <dbReference type="NCBI Taxonomy" id="106549"/>
    <lineage>
        <taxon>Eukaryota</taxon>
        <taxon>Viridiplantae</taxon>
        <taxon>Streptophyta</taxon>
        <taxon>Embryophyta</taxon>
        <taxon>Tracheophyta</taxon>
        <taxon>Spermatophyta</taxon>
        <taxon>Magnoliopsida</taxon>
        <taxon>eudicotyledons</taxon>
        <taxon>Gunneridae</taxon>
        <taxon>Pentapetalae</taxon>
        <taxon>rosids</taxon>
        <taxon>fabids</taxon>
        <taxon>Rosales</taxon>
        <taxon>Rosaceae</taxon>
        <taxon>Amygdaloideae</taxon>
        <taxon>Maleae</taxon>
        <taxon>Malus</taxon>
    </lineage>
</organism>
<evidence type="ECO:0000313" key="2">
    <source>
        <dbReference type="Proteomes" id="UP000315295"/>
    </source>
</evidence>
<dbReference type="AlphaFoldDB" id="A0A540K926"/>
<protein>
    <submittedName>
        <fullName evidence="1">Uncharacterized protein</fullName>
    </submittedName>
</protein>
<keyword evidence="2" id="KW-1185">Reference proteome</keyword>
<proteinExistence type="predicted"/>
<sequence length="141" mass="16990">MDMYTGVVPYLYGVLCCRLKCRRRYQKAEVQEEERCGLNNGKAQRCGRRVVRIAVIISRWWKNSMSGDMVWTWKCNIIHDMKVSVHMWIVLFKFCKVEGKILSKCSLVKLLWLMKFIVFSFEPWNLTISFIRKPFYLRLFF</sequence>
<reference evidence="1 2" key="1">
    <citation type="journal article" date="2019" name="G3 (Bethesda)">
        <title>Sequencing of a Wild Apple (Malus baccata) Genome Unravels the Differences Between Cultivated and Wild Apple Species Regarding Disease Resistance and Cold Tolerance.</title>
        <authorList>
            <person name="Chen X."/>
        </authorList>
    </citation>
    <scope>NUCLEOTIDE SEQUENCE [LARGE SCALE GENOMIC DNA]</scope>
    <source>
        <strain evidence="2">cv. Shandingzi</strain>
        <tissue evidence="1">Leaves</tissue>
    </source>
</reference>
<accession>A0A540K926</accession>
<dbReference type="EMBL" id="VIEB01001706">
    <property type="protein sequence ID" value="TQD70713.1"/>
    <property type="molecule type" value="Genomic_DNA"/>
</dbReference>
<name>A0A540K926_MALBA</name>